<name>A0ABY5UX30_9BACT</name>
<evidence type="ECO:0000259" key="2">
    <source>
        <dbReference type="Pfam" id="PF18885"/>
    </source>
</evidence>
<sequence>MPVITSGDPSVKAEPAGQHYLDVLDTLYYTPGTTRARLDISTDLYWDVTDMNYGLDWENLSVSIQNITGYGDKTIELILHGNPDSRNRLDSLLISGYETVDGADAVVSKKILVVRTKQALAPPADGLSWEHKEFNCLGYGYDVTQEYMSPEFELNQIVDVSEINRRYPDRIHVNNSPFAENKMIVGETGADYCKKITSSVRLGGLALFGGTLNNKFGSDYSYSAKYGFGSYDMNICLSRVEINFPPDSLKRYLSDAFRADVNNADPEYIIQKYGTHVLTNIYLGGRLQIMYRSFASSFKRTTIIEAGMGFSIQKIFSQNIGSTTEETLASQNKEQVIAYKTIGGDVTRSLFGKIDLGSSDPVTVDISNWQASCNLDNAVLTDVYPGSLVPIYEVVENPKRRADLKIAVERYLNDHAFRSLGYKTPVYRYHSGDNRHFLTPDETEIVNGTYDYWLESPPVRFYIYSSTAQPSGTVPLYRYLSTETYTPRYFYTVDKDELSYGQYGFYMDKMIGYVFSPDNVPSDPKAVPLYKCATWSGDVARRYFYTTDSDEIASARRNGFYEEGIACYVFPRGE</sequence>
<dbReference type="Pfam" id="PF18885">
    <property type="entry name" value="DUF5648"/>
    <property type="match status" value="1"/>
</dbReference>
<dbReference type="RefSeq" id="WP_147524765.1">
    <property type="nucleotide sequence ID" value="NZ_CP102294.1"/>
</dbReference>
<gene>
    <name evidence="3" type="ORF">NQ491_07930</name>
</gene>
<organism evidence="3 4">
    <name type="scientific">Alistipes ihumii AP11</name>
    <dbReference type="NCBI Taxonomy" id="1211813"/>
    <lineage>
        <taxon>Bacteria</taxon>
        <taxon>Pseudomonadati</taxon>
        <taxon>Bacteroidota</taxon>
        <taxon>Bacteroidia</taxon>
        <taxon>Bacteroidales</taxon>
        <taxon>Rikenellaceae</taxon>
        <taxon>Alistipes</taxon>
    </lineage>
</organism>
<dbReference type="GeneID" id="82891654"/>
<feature type="domain" description="DUF5648" evidence="2">
    <location>
        <begin position="426"/>
        <end position="569"/>
    </location>
</feature>
<reference evidence="3" key="1">
    <citation type="journal article" date="2022" name="Cell">
        <title>Design, construction, and in vivo augmentation of a complex gut microbiome.</title>
        <authorList>
            <person name="Cheng A.G."/>
            <person name="Ho P.Y."/>
            <person name="Aranda-Diaz A."/>
            <person name="Jain S."/>
            <person name="Yu F.B."/>
            <person name="Meng X."/>
            <person name="Wang M."/>
            <person name="Iakiviak M."/>
            <person name="Nagashima K."/>
            <person name="Zhao A."/>
            <person name="Murugkar P."/>
            <person name="Patil A."/>
            <person name="Atabakhsh K."/>
            <person name="Weakley A."/>
            <person name="Yan J."/>
            <person name="Brumbaugh A.R."/>
            <person name="Higginbottom S."/>
            <person name="Dimas A."/>
            <person name="Shiver A.L."/>
            <person name="Deutschbauer A."/>
            <person name="Neff N."/>
            <person name="Sonnenburg J.L."/>
            <person name="Huang K.C."/>
            <person name="Fischbach M.A."/>
        </authorList>
    </citation>
    <scope>NUCLEOTIDE SEQUENCE</scope>
    <source>
        <strain evidence="3">AP11</strain>
    </source>
</reference>
<dbReference type="EMBL" id="CP102294">
    <property type="protein sequence ID" value="UWN56585.1"/>
    <property type="molecule type" value="Genomic_DNA"/>
</dbReference>
<protein>
    <submittedName>
        <fullName evidence="3">MACPF domain-containing protein</fullName>
    </submittedName>
</protein>
<evidence type="ECO:0000259" key="1">
    <source>
        <dbReference type="Pfam" id="PF01823"/>
    </source>
</evidence>
<evidence type="ECO:0000313" key="4">
    <source>
        <dbReference type="Proteomes" id="UP001059295"/>
    </source>
</evidence>
<feature type="domain" description="MACPF" evidence="1">
    <location>
        <begin position="264"/>
        <end position="411"/>
    </location>
</feature>
<dbReference type="Proteomes" id="UP001059295">
    <property type="component" value="Chromosome"/>
</dbReference>
<accession>A0ABY5UX30</accession>
<dbReference type="InterPro" id="IPR043708">
    <property type="entry name" value="DUF5648"/>
</dbReference>
<dbReference type="InterPro" id="IPR020864">
    <property type="entry name" value="MACPF"/>
</dbReference>
<keyword evidence="4" id="KW-1185">Reference proteome</keyword>
<proteinExistence type="predicted"/>
<evidence type="ECO:0000313" key="3">
    <source>
        <dbReference type="EMBL" id="UWN56585.1"/>
    </source>
</evidence>
<dbReference type="Pfam" id="PF01823">
    <property type="entry name" value="MACPF"/>
    <property type="match status" value="1"/>
</dbReference>